<dbReference type="OrthoDB" id="6382523at2759"/>
<keyword evidence="3" id="KW-1185">Reference proteome</keyword>
<feature type="region of interest" description="Disordered" evidence="1">
    <location>
        <begin position="360"/>
        <end position="396"/>
    </location>
</feature>
<feature type="compositionally biased region" description="Polar residues" evidence="1">
    <location>
        <begin position="539"/>
        <end position="548"/>
    </location>
</feature>
<feature type="compositionally biased region" description="Gly residues" evidence="1">
    <location>
        <begin position="460"/>
        <end position="473"/>
    </location>
</feature>
<evidence type="ECO:0000256" key="1">
    <source>
        <dbReference type="SAM" id="MobiDB-lite"/>
    </source>
</evidence>
<feature type="region of interest" description="Disordered" evidence="1">
    <location>
        <begin position="1"/>
        <end position="26"/>
    </location>
</feature>
<gene>
    <name evidence="2" type="ORF">FJT64_018058</name>
</gene>
<dbReference type="Proteomes" id="UP000440578">
    <property type="component" value="Unassembled WGS sequence"/>
</dbReference>
<comment type="caution">
    <text evidence="2">The sequence shown here is derived from an EMBL/GenBank/DDBJ whole genome shotgun (WGS) entry which is preliminary data.</text>
</comment>
<evidence type="ECO:0000313" key="3">
    <source>
        <dbReference type="Proteomes" id="UP000440578"/>
    </source>
</evidence>
<feature type="region of interest" description="Disordered" evidence="1">
    <location>
        <begin position="160"/>
        <end position="180"/>
    </location>
</feature>
<organism evidence="2 3">
    <name type="scientific">Amphibalanus amphitrite</name>
    <name type="common">Striped barnacle</name>
    <name type="synonym">Balanus amphitrite</name>
    <dbReference type="NCBI Taxonomy" id="1232801"/>
    <lineage>
        <taxon>Eukaryota</taxon>
        <taxon>Metazoa</taxon>
        <taxon>Ecdysozoa</taxon>
        <taxon>Arthropoda</taxon>
        <taxon>Crustacea</taxon>
        <taxon>Multicrustacea</taxon>
        <taxon>Cirripedia</taxon>
        <taxon>Thoracica</taxon>
        <taxon>Thoracicalcarea</taxon>
        <taxon>Balanomorpha</taxon>
        <taxon>Balanoidea</taxon>
        <taxon>Balanidae</taxon>
        <taxon>Amphibalaninae</taxon>
        <taxon>Amphibalanus</taxon>
    </lineage>
</organism>
<feature type="compositionally biased region" description="Pro residues" evidence="1">
    <location>
        <begin position="242"/>
        <end position="256"/>
    </location>
</feature>
<feature type="region of interest" description="Disordered" evidence="1">
    <location>
        <begin position="222"/>
        <end position="311"/>
    </location>
</feature>
<feature type="compositionally biased region" description="Pro residues" evidence="1">
    <location>
        <begin position="566"/>
        <end position="577"/>
    </location>
</feature>
<sequence>MRLHGGYLKKENDKRTERKELGGPLTTVSNSVRALIEEKITKRQQTGQAGSIGSEEGGVALLTTGGPPPMTQLVPGLQENVQDTSNLALPQDLQDLKIATPDKLRRHSDSDHFVMKRPLSHYMSDKSHKRLARAVSESGDALPQLALADVLESSLLQGDYPAHVDETPSAGGDTGYMPQDDVFGTVELEESGSLNDVGQGLLESAGGYGASPGLQQFSEVSSYNRPLQSPTVNQSNQEAIGPPAPPPPPPPPPPSAMYPSYGGYSPLPSPQVFQYPPHSHGSPAGSPLAARHSPMLQSPLAAAQSSPLHKEPQSKFAYIMSRSGVLGHMQSPLASPAYQGAGYPAVSTAQLDGAPQMSLSPAQYVSHHQQSPSQQQQQQQQSYQPPMASHDYNLHGFDGSLSGYGGTYHPATSQDSGAYSASSAGYQPSYTVLMSSQASQIGDGKTTLNGRAGGEYYVSAGGGGGGDPGGYGGEWSASERRQGQYETQYGGEYRLQGYRAPGQEDGDEDVFLSPGVLSGGPLRQRKRRPAPLFIPPQVHSHQYQSSLRSPALYDPSAPSARSTPPYTAPPMLPPSRPGPGLYWNLLPASGPGQPRSAPAQPRHAGARRTLSCDKNATLPS</sequence>
<feature type="region of interest" description="Disordered" evidence="1">
    <location>
        <begin position="40"/>
        <end position="71"/>
    </location>
</feature>
<reference evidence="2 3" key="1">
    <citation type="submission" date="2019-07" db="EMBL/GenBank/DDBJ databases">
        <title>Draft genome assembly of a fouling barnacle, Amphibalanus amphitrite (Darwin, 1854): The first reference genome for Thecostraca.</title>
        <authorList>
            <person name="Kim W."/>
        </authorList>
    </citation>
    <scope>NUCLEOTIDE SEQUENCE [LARGE SCALE GENOMIC DNA]</scope>
    <source>
        <strain evidence="2">SNU_AA5</strain>
        <tissue evidence="2">Soma without cirri and trophi</tissue>
    </source>
</reference>
<feature type="compositionally biased region" description="Low complexity" evidence="1">
    <location>
        <begin position="369"/>
        <end position="386"/>
    </location>
</feature>
<feature type="compositionally biased region" description="Polar residues" evidence="1">
    <location>
        <begin position="222"/>
        <end position="238"/>
    </location>
</feature>
<name>A0A6A4X7W5_AMPAM</name>
<proteinExistence type="predicted"/>
<dbReference type="AlphaFoldDB" id="A0A6A4X7W5"/>
<protein>
    <submittedName>
        <fullName evidence="2">Uncharacterized protein</fullName>
    </submittedName>
</protein>
<feature type="compositionally biased region" description="Basic and acidic residues" evidence="1">
    <location>
        <begin position="8"/>
        <end position="21"/>
    </location>
</feature>
<dbReference type="EMBL" id="VIIS01000265">
    <property type="protein sequence ID" value="KAF0311098.1"/>
    <property type="molecule type" value="Genomic_DNA"/>
</dbReference>
<feature type="compositionally biased region" description="Low complexity" evidence="1">
    <location>
        <begin position="276"/>
        <end position="287"/>
    </location>
</feature>
<feature type="region of interest" description="Disordered" evidence="1">
    <location>
        <begin position="459"/>
        <end position="620"/>
    </location>
</feature>
<feature type="compositionally biased region" description="Low complexity" evidence="1">
    <location>
        <begin position="257"/>
        <end position="266"/>
    </location>
</feature>
<accession>A0A6A4X7W5</accession>
<evidence type="ECO:0000313" key="2">
    <source>
        <dbReference type="EMBL" id="KAF0311098.1"/>
    </source>
</evidence>